<keyword evidence="4" id="KW-0411">Iron-sulfur</keyword>
<dbReference type="InterPro" id="IPR013785">
    <property type="entry name" value="Aldolase_TIM"/>
</dbReference>
<evidence type="ECO:0000256" key="4">
    <source>
        <dbReference type="ARBA" id="ARBA00023014"/>
    </source>
</evidence>
<dbReference type="GO" id="GO:0003824">
    <property type="term" value="F:catalytic activity"/>
    <property type="evidence" value="ECO:0007669"/>
    <property type="project" value="InterPro"/>
</dbReference>
<name>A0A645JMB5_9ZZZZ</name>
<sequence>MEAFILRVKTFGYKIKLDTNGTKPQVLLSLLSKNVIDYIAMDVKAPAEKYDEIACVGVDMDSIRKSIAIIRNSGIPHEFRMTFAPQLSQEDALETARMVKGCDRFYLQQYRPRNEQDPLAHSPTEVLKAGEAIAREIGNCTVRGLGPEQEATQKAALTRL</sequence>
<evidence type="ECO:0000256" key="3">
    <source>
        <dbReference type="ARBA" id="ARBA00023004"/>
    </source>
</evidence>
<accession>A0A645JMB5</accession>
<dbReference type="GO" id="GO:0051536">
    <property type="term" value="F:iron-sulfur cluster binding"/>
    <property type="evidence" value="ECO:0007669"/>
    <property type="project" value="UniProtKB-KW"/>
</dbReference>
<dbReference type="AlphaFoldDB" id="A0A645JMB5"/>
<dbReference type="EMBL" id="VSSQ01136456">
    <property type="protein sequence ID" value="MPN60763.1"/>
    <property type="molecule type" value="Genomic_DNA"/>
</dbReference>
<gene>
    <name evidence="6" type="ORF">SDC9_208495</name>
</gene>
<keyword evidence="1" id="KW-0949">S-adenosyl-L-methionine</keyword>
<dbReference type="InterPro" id="IPR058240">
    <property type="entry name" value="rSAM_sf"/>
</dbReference>
<feature type="domain" description="Radical SAM core" evidence="5">
    <location>
        <begin position="7"/>
        <end position="98"/>
    </location>
</feature>
<dbReference type="GO" id="GO:0046872">
    <property type="term" value="F:metal ion binding"/>
    <property type="evidence" value="ECO:0007669"/>
    <property type="project" value="UniProtKB-KW"/>
</dbReference>
<organism evidence="6">
    <name type="scientific">bioreactor metagenome</name>
    <dbReference type="NCBI Taxonomy" id="1076179"/>
    <lineage>
        <taxon>unclassified sequences</taxon>
        <taxon>metagenomes</taxon>
        <taxon>ecological metagenomes</taxon>
    </lineage>
</organism>
<dbReference type="Gene3D" id="3.20.20.70">
    <property type="entry name" value="Aldolase class I"/>
    <property type="match status" value="1"/>
</dbReference>
<evidence type="ECO:0000256" key="1">
    <source>
        <dbReference type="ARBA" id="ARBA00022691"/>
    </source>
</evidence>
<evidence type="ECO:0000313" key="6">
    <source>
        <dbReference type="EMBL" id="MPN60763.1"/>
    </source>
</evidence>
<protein>
    <recommendedName>
        <fullName evidence="5">Radical SAM core domain-containing protein</fullName>
    </recommendedName>
</protein>
<evidence type="ECO:0000259" key="5">
    <source>
        <dbReference type="Pfam" id="PF04055"/>
    </source>
</evidence>
<dbReference type="Pfam" id="PF04055">
    <property type="entry name" value="Radical_SAM"/>
    <property type="match status" value="1"/>
</dbReference>
<comment type="caution">
    <text evidence="6">The sequence shown here is derived from an EMBL/GenBank/DDBJ whole genome shotgun (WGS) entry which is preliminary data.</text>
</comment>
<dbReference type="InterPro" id="IPR007197">
    <property type="entry name" value="rSAM"/>
</dbReference>
<keyword evidence="3" id="KW-0408">Iron</keyword>
<dbReference type="SUPFAM" id="SSF102114">
    <property type="entry name" value="Radical SAM enzymes"/>
    <property type="match status" value="1"/>
</dbReference>
<reference evidence="6" key="1">
    <citation type="submission" date="2019-08" db="EMBL/GenBank/DDBJ databases">
        <authorList>
            <person name="Kucharzyk K."/>
            <person name="Murdoch R.W."/>
            <person name="Higgins S."/>
            <person name="Loffler F."/>
        </authorList>
    </citation>
    <scope>NUCLEOTIDE SEQUENCE</scope>
</reference>
<proteinExistence type="predicted"/>
<evidence type="ECO:0000256" key="2">
    <source>
        <dbReference type="ARBA" id="ARBA00022723"/>
    </source>
</evidence>
<keyword evidence="2" id="KW-0479">Metal-binding</keyword>